<accession>A0A0B7AID5</accession>
<feature type="compositionally biased region" description="Low complexity" evidence="1">
    <location>
        <begin position="201"/>
        <end position="212"/>
    </location>
</feature>
<evidence type="ECO:0000313" key="3">
    <source>
        <dbReference type="EMBL" id="CEK80367.1"/>
    </source>
</evidence>
<reference evidence="3" key="1">
    <citation type="submission" date="2014-12" db="EMBL/GenBank/DDBJ databases">
        <title>Insight into the proteome of Arion vulgaris.</title>
        <authorList>
            <person name="Aradska J."/>
            <person name="Bulat T."/>
            <person name="Smidak R."/>
            <person name="Sarate P."/>
            <person name="Gangsoo J."/>
            <person name="Sialana F."/>
            <person name="Bilban M."/>
            <person name="Lubec G."/>
        </authorList>
    </citation>
    <scope>NUCLEOTIDE SEQUENCE</scope>
    <source>
        <tissue evidence="3">Skin</tissue>
    </source>
</reference>
<feature type="compositionally biased region" description="Polar residues" evidence="1">
    <location>
        <begin position="346"/>
        <end position="356"/>
    </location>
</feature>
<sequence length="484" mass="55054">MEKVVSRQTHFKKVLEKQLNELEVRQKQSETRRQKQIRDLGVDLSRIQKTSRDLESVNDLVPRRRDERRGSLPVIDNNFALSYYFESSKAPRRTRRLSCIATLPSASSGVENCQENSDLKIETSVPESFPQVRSRKTDTEETSSGLVSTVPMSGRESTNGDLINPLNSTTRNGSQRRNSLDSSEMDFDSKNLKRGNSAKINNYSHSSNNSGHNVTTVCVHEDSKNTSKELTSYDDDTLDVDSESMFQQIRNRGRRSSEPAVGGFFLRRLQAKEFNGIISFQQRNNSESEELKRSIQTNLPSNIVAEEDELETEDIFELTANEIEPDPRLQRTAKLFSIWENEQDGVSYNESSASENTKGDNASRDKTFNSKGNKNSTKSGNFTTLRQRRKSDGDVLTFLNARKTYFEGKTQVLKSNRGGGSKTSIATSRNSYNEEDEEKKRIWQTVRKCRYLRGYDPPEMSEPADVTKFVFGREKGDSFSPKLK</sequence>
<gene>
    <name evidence="3" type="primary">ORF120545</name>
    <name evidence="2" type="synonym">ORF120543</name>
</gene>
<feature type="compositionally biased region" description="Polar residues" evidence="1">
    <location>
        <begin position="107"/>
        <end position="116"/>
    </location>
</feature>
<dbReference type="EMBL" id="HACG01033502">
    <property type="protein sequence ID" value="CEK80367.1"/>
    <property type="molecule type" value="Transcribed_RNA"/>
</dbReference>
<dbReference type="EMBL" id="HACG01033501">
    <property type="protein sequence ID" value="CEK80366.1"/>
    <property type="molecule type" value="Transcribed_RNA"/>
</dbReference>
<dbReference type="AlphaFoldDB" id="A0A0B7AID5"/>
<feature type="compositionally biased region" description="Basic and acidic residues" evidence="1">
    <location>
        <begin position="357"/>
        <end position="368"/>
    </location>
</feature>
<evidence type="ECO:0000313" key="2">
    <source>
        <dbReference type="EMBL" id="CEK80366.1"/>
    </source>
</evidence>
<organism evidence="3">
    <name type="scientific">Arion vulgaris</name>
    <dbReference type="NCBI Taxonomy" id="1028688"/>
    <lineage>
        <taxon>Eukaryota</taxon>
        <taxon>Metazoa</taxon>
        <taxon>Spiralia</taxon>
        <taxon>Lophotrochozoa</taxon>
        <taxon>Mollusca</taxon>
        <taxon>Gastropoda</taxon>
        <taxon>Heterobranchia</taxon>
        <taxon>Euthyneura</taxon>
        <taxon>Panpulmonata</taxon>
        <taxon>Eupulmonata</taxon>
        <taxon>Stylommatophora</taxon>
        <taxon>Helicina</taxon>
        <taxon>Arionoidea</taxon>
        <taxon>Arionidae</taxon>
        <taxon>Arion</taxon>
    </lineage>
</organism>
<feature type="region of interest" description="Disordered" evidence="1">
    <location>
        <begin position="346"/>
        <end position="387"/>
    </location>
</feature>
<feature type="compositionally biased region" description="Polar residues" evidence="1">
    <location>
        <begin position="369"/>
        <end position="385"/>
    </location>
</feature>
<evidence type="ECO:0000256" key="1">
    <source>
        <dbReference type="SAM" id="MobiDB-lite"/>
    </source>
</evidence>
<proteinExistence type="predicted"/>
<protein>
    <submittedName>
        <fullName evidence="3">Uncharacterized protein</fullName>
    </submittedName>
</protein>
<feature type="compositionally biased region" description="Polar residues" evidence="1">
    <location>
        <begin position="142"/>
        <end position="182"/>
    </location>
</feature>
<feature type="region of interest" description="Disordered" evidence="1">
    <location>
        <begin position="107"/>
        <end position="212"/>
    </location>
</feature>
<name>A0A0B7AID5_9EUPU</name>